<name>A0ABR1FSR7_AURAN</name>
<dbReference type="Proteomes" id="UP001363151">
    <property type="component" value="Unassembled WGS sequence"/>
</dbReference>
<sequence length="397" mass="42052">MRRLAAIASLALGAAASWIDDHERDASILKVSVDAGESYVAEARRFAAACGLAHVEAQVVAGFAGRYRFTLAGDVAPYRMELLLTTDGCASQEVSPLSRAAVDDLAGLGVAARDAAVGDVVLYERYGDDAAHPGHVLTAFGLAIHWAATLVGWEAGKARLLLTDARPAYDADAWLEAVAGPERRPLYRHELETKVCPRGSLCRVRRALVGFRGLDWNAWRTEPAVFAPLHRSFAAAGRRLMGRGDGAPRTRPVLIVQRLHSRVLPRAEALAAALGGDVAVLDHRPLREQMDLVDSASVVVAVDGGALDLALLARPRSGFVTIKRPHDTESPDGCRGCPTGGPEGQCCDWHLDLFRAANGTWLAAESLNPGPGLSVAVADLAAAVRRVAARLEGLPGG</sequence>
<reference evidence="2 3" key="1">
    <citation type="submission" date="2024-03" db="EMBL/GenBank/DDBJ databases">
        <title>Aureococcus anophagefferens CCMP1851 and Kratosvirus quantuckense: Draft genome of a second virus-susceptible host strain in the model system.</title>
        <authorList>
            <person name="Chase E."/>
            <person name="Truchon A.R."/>
            <person name="Schepens W."/>
            <person name="Wilhelm S.W."/>
        </authorList>
    </citation>
    <scope>NUCLEOTIDE SEQUENCE [LARGE SCALE GENOMIC DNA]</scope>
    <source>
        <strain evidence="2 3">CCMP1851</strain>
    </source>
</reference>
<feature type="signal peptide" evidence="1">
    <location>
        <begin position="1"/>
        <end position="16"/>
    </location>
</feature>
<evidence type="ECO:0000256" key="1">
    <source>
        <dbReference type="SAM" id="SignalP"/>
    </source>
</evidence>
<feature type="chain" id="PRO_5046620118" evidence="1">
    <location>
        <begin position="17"/>
        <end position="397"/>
    </location>
</feature>
<evidence type="ECO:0000313" key="3">
    <source>
        <dbReference type="Proteomes" id="UP001363151"/>
    </source>
</evidence>
<evidence type="ECO:0000313" key="2">
    <source>
        <dbReference type="EMBL" id="KAK7237537.1"/>
    </source>
</evidence>
<protein>
    <submittedName>
        <fullName evidence="2">H3-K4 specific histone demethylase</fullName>
    </submittedName>
</protein>
<keyword evidence="3" id="KW-1185">Reference proteome</keyword>
<dbReference type="EMBL" id="JBBJCI010000249">
    <property type="protein sequence ID" value="KAK7237537.1"/>
    <property type="molecule type" value="Genomic_DNA"/>
</dbReference>
<comment type="caution">
    <text evidence="2">The sequence shown here is derived from an EMBL/GenBank/DDBJ whole genome shotgun (WGS) entry which is preliminary data.</text>
</comment>
<proteinExistence type="predicted"/>
<organism evidence="2 3">
    <name type="scientific">Aureococcus anophagefferens</name>
    <name type="common">Harmful bloom alga</name>
    <dbReference type="NCBI Taxonomy" id="44056"/>
    <lineage>
        <taxon>Eukaryota</taxon>
        <taxon>Sar</taxon>
        <taxon>Stramenopiles</taxon>
        <taxon>Ochrophyta</taxon>
        <taxon>Pelagophyceae</taxon>
        <taxon>Pelagomonadales</taxon>
        <taxon>Pelagomonadaceae</taxon>
        <taxon>Aureococcus</taxon>
    </lineage>
</organism>
<keyword evidence="1" id="KW-0732">Signal</keyword>
<accession>A0ABR1FSR7</accession>
<gene>
    <name evidence="2" type="ORF">SO694_00099094</name>
</gene>